<dbReference type="RefSeq" id="WP_090631534.1">
    <property type="nucleotide sequence ID" value="NZ_FOQO01000014.1"/>
</dbReference>
<evidence type="ECO:0000256" key="1">
    <source>
        <dbReference type="SAM" id="Coils"/>
    </source>
</evidence>
<sequence length="184" mass="21453">MKRDLKKFVTENRTAFDHVHPPKDLWQRIAKELEEREKPMGQVAVRKMLIRVLKVAAVTFLIGTAGIMVYFYGKKNAYDDYRRINPDLAAEQQTYSQLVTQKKDSVAVIATNNPILYGEFSKTLDQMEANYEMLKQEFANSPNKELTLEAMIRNLQTQMEVLSQQMEILNYINKSEKQTKNEQI</sequence>
<proteinExistence type="predicted"/>
<dbReference type="Proteomes" id="UP000198670">
    <property type="component" value="Unassembled WGS sequence"/>
</dbReference>
<dbReference type="AlphaFoldDB" id="A0A1I3U9E0"/>
<evidence type="ECO:0000313" key="4">
    <source>
        <dbReference type="Proteomes" id="UP000198670"/>
    </source>
</evidence>
<dbReference type="EMBL" id="FOQO01000014">
    <property type="protein sequence ID" value="SFJ79525.1"/>
    <property type="molecule type" value="Genomic_DNA"/>
</dbReference>
<keyword evidence="2" id="KW-1133">Transmembrane helix</keyword>
<feature type="transmembrane region" description="Helical" evidence="2">
    <location>
        <begin position="52"/>
        <end position="73"/>
    </location>
</feature>
<evidence type="ECO:0000313" key="3">
    <source>
        <dbReference type="EMBL" id="SFJ79525.1"/>
    </source>
</evidence>
<accession>A0A1I3U9E0</accession>
<keyword evidence="2" id="KW-0472">Membrane</keyword>
<reference evidence="3 4" key="1">
    <citation type="submission" date="2016-10" db="EMBL/GenBank/DDBJ databases">
        <authorList>
            <person name="de Groot N.N."/>
        </authorList>
    </citation>
    <scope>NUCLEOTIDE SEQUENCE [LARGE SCALE GENOMIC DNA]</scope>
    <source>
        <strain evidence="3 4">RK1</strain>
    </source>
</reference>
<name>A0A1I3U9E0_9SPHI</name>
<keyword evidence="1" id="KW-0175">Coiled coil</keyword>
<protein>
    <submittedName>
        <fullName evidence="3">Uncharacterized protein</fullName>
    </submittedName>
</protein>
<dbReference type="STRING" id="1477437.SAMN05444682_11454"/>
<organism evidence="3 4">
    <name type="scientific">Parapedobacter indicus</name>
    <dbReference type="NCBI Taxonomy" id="1477437"/>
    <lineage>
        <taxon>Bacteria</taxon>
        <taxon>Pseudomonadati</taxon>
        <taxon>Bacteroidota</taxon>
        <taxon>Sphingobacteriia</taxon>
        <taxon>Sphingobacteriales</taxon>
        <taxon>Sphingobacteriaceae</taxon>
        <taxon>Parapedobacter</taxon>
    </lineage>
</organism>
<keyword evidence="4" id="KW-1185">Reference proteome</keyword>
<gene>
    <name evidence="3" type="ORF">SAMN05444682_11454</name>
</gene>
<evidence type="ECO:0000256" key="2">
    <source>
        <dbReference type="SAM" id="Phobius"/>
    </source>
</evidence>
<keyword evidence="2" id="KW-0812">Transmembrane</keyword>
<feature type="coiled-coil region" evidence="1">
    <location>
        <begin position="117"/>
        <end position="165"/>
    </location>
</feature>
<dbReference type="OrthoDB" id="1120747at2"/>